<dbReference type="EMBL" id="GBBK01004793">
    <property type="protein sequence ID" value="JAC19689.1"/>
    <property type="molecule type" value="mRNA"/>
</dbReference>
<feature type="compositionally biased region" description="Polar residues" evidence="1">
    <location>
        <begin position="72"/>
        <end position="83"/>
    </location>
</feature>
<sequence length="170" mass="16837">MKLLAVLLFLASASLIFAIPPPGHHPRGRGPDGNGPPGLHGDLPPGLKKEQHWDRPSSPCGGPPPTGPAPSNGTMSGENTTTVAPEEAGVTSEATAQTESPIETLAESSTSQAPSEGTSETSPTLSTSDGVQSQTAIPATSSESSTSATSDATAEGPPDTAQTTGSGATN</sequence>
<feature type="signal peptide" evidence="2">
    <location>
        <begin position="1"/>
        <end position="18"/>
    </location>
</feature>
<keyword evidence="2" id="KW-0732">Signal</keyword>
<evidence type="ECO:0000256" key="1">
    <source>
        <dbReference type="SAM" id="MobiDB-lite"/>
    </source>
</evidence>
<reference evidence="3" key="1">
    <citation type="submission" date="2014-03" db="EMBL/GenBank/DDBJ databases">
        <title>The sialotranscriptome of Amblyomma triste, Amblyomma parvum and Amblyomma cajennense ticks, uncovered by 454-based RNA-seq.</title>
        <authorList>
            <person name="Garcia G.R."/>
            <person name="Gardinassi L.G."/>
            <person name="Ribeiro J.M."/>
            <person name="Anatriello E."/>
            <person name="Ferreira B.R."/>
            <person name="Moreira H.N."/>
            <person name="Mafra C."/>
            <person name="Olegario M.M."/>
            <person name="Szabo P.J."/>
            <person name="Miranda-Santos I.K."/>
            <person name="Maruyama S.R."/>
        </authorList>
    </citation>
    <scope>NUCLEOTIDE SEQUENCE</scope>
    <source>
        <strain evidence="3">Uberlandia</strain>
        <tissue evidence="3">Salivary glands</tissue>
    </source>
</reference>
<proteinExistence type="evidence at transcript level"/>
<evidence type="ECO:0000313" key="3">
    <source>
        <dbReference type="EMBL" id="JAC19689.1"/>
    </source>
</evidence>
<dbReference type="AlphaFoldDB" id="A0A023FFF6"/>
<protein>
    <submittedName>
        <fullName evidence="3">Putative secreted mucin</fullName>
    </submittedName>
</protein>
<organism evidence="3">
    <name type="scientific">Amblyomma cajennense</name>
    <name type="common">Cayenne tick</name>
    <name type="synonym">Acarus cajennensis</name>
    <dbReference type="NCBI Taxonomy" id="34607"/>
    <lineage>
        <taxon>Eukaryota</taxon>
        <taxon>Metazoa</taxon>
        <taxon>Ecdysozoa</taxon>
        <taxon>Arthropoda</taxon>
        <taxon>Chelicerata</taxon>
        <taxon>Arachnida</taxon>
        <taxon>Acari</taxon>
        <taxon>Parasitiformes</taxon>
        <taxon>Ixodida</taxon>
        <taxon>Ixodoidea</taxon>
        <taxon>Ixodidae</taxon>
        <taxon>Amblyomminae</taxon>
        <taxon>Amblyomma</taxon>
    </lineage>
</organism>
<accession>A0A023FFF6</accession>
<name>A0A023FFF6_AMBCJ</name>
<evidence type="ECO:0000256" key="2">
    <source>
        <dbReference type="SAM" id="SignalP"/>
    </source>
</evidence>
<feature type="chain" id="PRO_5001514955" evidence="2">
    <location>
        <begin position="19"/>
        <end position="170"/>
    </location>
</feature>
<feature type="region of interest" description="Disordered" evidence="1">
    <location>
        <begin position="20"/>
        <end position="170"/>
    </location>
</feature>
<feature type="compositionally biased region" description="Polar residues" evidence="1">
    <location>
        <begin position="92"/>
        <end position="134"/>
    </location>
</feature>
<feature type="compositionally biased region" description="Low complexity" evidence="1">
    <location>
        <begin position="135"/>
        <end position="154"/>
    </location>
</feature>
<feature type="compositionally biased region" description="Polar residues" evidence="1">
    <location>
        <begin position="160"/>
        <end position="170"/>
    </location>
</feature>